<feature type="compositionally biased region" description="Polar residues" evidence="1">
    <location>
        <begin position="203"/>
        <end position="213"/>
    </location>
</feature>
<accession>A0A9D1UCS0</accession>
<evidence type="ECO:0000313" key="5">
    <source>
        <dbReference type="Proteomes" id="UP000824265"/>
    </source>
</evidence>
<keyword evidence="2" id="KW-0812">Transmembrane</keyword>
<protein>
    <recommendedName>
        <fullName evidence="6">LPXTG cell wall anchor domain-containing protein</fullName>
    </recommendedName>
</protein>
<reference evidence="4" key="1">
    <citation type="journal article" date="2021" name="PeerJ">
        <title>Extensive microbial diversity within the chicken gut microbiome revealed by metagenomics and culture.</title>
        <authorList>
            <person name="Gilroy R."/>
            <person name="Ravi A."/>
            <person name="Getino M."/>
            <person name="Pursley I."/>
            <person name="Horton D.L."/>
            <person name="Alikhan N.F."/>
            <person name="Baker D."/>
            <person name="Gharbi K."/>
            <person name="Hall N."/>
            <person name="Watson M."/>
            <person name="Adriaenssens E.M."/>
            <person name="Foster-Nyarko E."/>
            <person name="Jarju S."/>
            <person name="Secka A."/>
            <person name="Antonio M."/>
            <person name="Oren A."/>
            <person name="Chaudhuri R.R."/>
            <person name="La Ragione R."/>
            <person name="Hildebrand F."/>
            <person name="Pallen M.J."/>
        </authorList>
    </citation>
    <scope>NUCLEOTIDE SEQUENCE</scope>
    <source>
        <strain evidence="4">CHK195-6426</strain>
    </source>
</reference>
<keyword evidence="3" id="KW-0732">Signal</keyword>
<gene>
    <name evidence="4" type="ORF">H9742_09210</name>
</gene>
<evidence type="ECO:0008006" key="6">
    <source>
        <dbReference type="Google" id="ProtNLM"/>
    </source>
</evidence>
<feature type="chain" id="PRO_5039019488" description="LPXTG cell wall anchor domain-containing protein" evidence="3">
    <location>
        <begin position="31"/>
        <end position="279"/>
    </location>
</feature>
<dbReference type="EMBL" id="DXGH01000050">
    <property type="protein sequence ID" value="HIW81675.1"/>
    <property type="molecule type" value="Genomic_DNA"/>
</dbReference>
<sequence>MKKLKKFISLVAAAALLVMVPGGNVLTASAEEPAAYYVRYVAGDNEWRFQRGSSWDDNAEHRELYYMQQDIKDGDTVVIDGTGTLNVTLNARLGNLTLNNASTVVVTTNGIDSCYVLGSSVAAVNGDITNAYVYDTSSVTFNNSISTLQILGSSDINANVTVAGTVGHLIGKDNTTTYYDFYNVAAGKLVISNGTVKTEESDYSTTPSDTASGTAQQSTAPAQESSSQTSAQTTQASQSSDADEYDDVPKTGESNLILWLAAAAVICLGGSYGLKRSAK</sequence>
<proteinExistence type="predicted"/>
<evidence type="ECO:0000256" key="2">
    <source>
        <dbReference type="SAM" id="Phobius"/>
    </source>
</evidence>
<feature type="region of interest" description="Disordered" evidence="1">
    <location>
        <begin position="199"/>
        <end position="248"/>
    </location>
</feature>
<dbReference type="RefSeq" id="WP_318703554.1">
    <property type="nucleotide sequence ID" value="NZ_CALWMU010000048.1"/>
</dbReference>
<organism evidence="4 5">
    <name type="scientific">Candidatus Acetatifactor stercoripullorum</name>
    <dbReference type="NCBI Taxonomy" id="2838414"/>
    <lineage>
        <taxon>Bacteria</taxon>
        <taxon>Bacillati</taxon>
        <taxon>Bacillota</taxon>
        <taxon>Clostridia</taxon>
        <taxon>Lachnospirales</taxon>
        <taxon>Lachnospiraceae</taxon>
        <taxon>Acetatifactor</taxon>
    </lineage>
</organism>
<feature type="transmembrane region" description="Helical" evidence="2">
    <location>
        <begin position="256"/>
        <end position="274"/>
    </location>
</feature>
<keyword evidence="2" id="KW-0472">Membrane</keyword>
<dbReference type="AlphaFoldDB" id="A0A9D1UCS0"/>
<comment type="caution">
    <text evidence="4">The sequence shown here is derived from an EMBL/GenBank/DDBJ whole genome shotgun (WGS) entry which is preliminary data.</text>
</comment>
<evidence type="ECO:0000256" key="3">
    <source>
        <dbReference type="SAM" id="SignalP"/>
    </source>
</evidence>
<keyword evidence="2" id="KW-1133">Transmembrane helix</keyword>
<feature type="compositionally biased region" description="Low complexity" evidence="1">
    <location>
        <begin position="214"/>
        <end position="240"/>
    </location>
</feature>
<evidence type="ECO:0000256" key="1">
    <source>
        <dbReference type="SAM" id="MobiDB-lite"/>
    </source>
</evidence>
<feature type="signal peptide" evidence="3">
    <location>
        <begin position="1"/>
        <end position="30"/>
    </location>
</feature>
<reference evidence="4" key="2">
    <citation type="submission" date="2021-04" db="EMBL/GenBank/DDBJ databases">
        <authorList>
            <person name="Gilroy R."/>
        </authorList>
    </citation>
    <scope>NUCLEOTIDE SEQUENCE</scope>
    <source>
        <strain evidence="4">CHK195-6426</strain>
    </source>
</reference>
<evidence type="ECO:0000313" key="4">
    <source>
        <dbReference type="EMBL" id="HIW81675.1"/>
    </source>
</evidence>
<name>A0A9D1UCS0_9FIRM</name>
<dbReference type="Proteomes" id="UP000824265">
    <property type="component" value="Unassembled WGS sequence"/>
</dbReference>